<dbReference type="GO" id="GO:0016887">
    <property type="term" value="F:ATP hydrolysis activity"/>
    <property type="evidence" value="ECO:0007669"/>
    <property type="project" value="InterPro"/>
</dbReference>
<keyword evidence="3" id="KW-0547">Nucleotide-binding</keyword>
<evidence type="ECO:0000313" key="9">
    <source>
        <dbReference type="Proteomes" id="UP000199647"/>
    </source>
</evidence>
<name>A0A1H9LZS9_9HYPH</name>
<dbReference type="InterPro" id="IPR003593">
    <property type="entry name" value="AAA+_ATPase"/>
</dbReference>
<evidence type="ECO:0000256" key="2">
    <source>
        <dbReference type="ARBA" id="ARBA00022448"/>
    </source>
</evidence>
<evidence type="ECO:0000313" key="8">
    <source>
        <dbReference type="EMBL" id="SER16829.1"/>
    </source>
</evidence>
<sequence length="262" mass="28127">MIRAEGLSVALSGRKVLENIDLQLRAGELCIVIGPNGAGKSTLLKALTGTLAPATGRVLFDGRDLADWPRRQLAQRRAVLAQSTEVGFPFTVYEVVSLGLTVADTLQPEERRRIPLALLSRVGLDGCGGRLYRQLSGGEQQRVQIARILAQLECGGSPASERWLFLDEPTASVDIRHQFTILDIARDHARQGGGALAILHDLNIAALYADRLVVLSGGRIVGEGAPVDIMTEGLIESAFGVRLQVQLHGGTGRPAVLPHARR</sequence>
<comment type="similarity">
    <text evidence="1">Belongs to the ABC transporter superfamily.</text>
</comment>
<evidence type="ECO:0000256" key="6">
    <source>
        <dbReference type="ARBA" id="ARBA00037066"/>
    </source>
</evidence>
<dbReference type="Pfam" id="PF00005">
    <property type="entry name" value="ABC_tran"/>
    <property type="match status" value="1"/>
</dbReference>
<dbReference type="OrthoDB" id="9810077at2"/>
<dbReference type="Gene3D" id="3.40.50.300">
    <property type="entry name" value="P-loop containing nucleotide triphosphate hydrolases"/>
    <property type="match status" value="1"/>
</dbReference>
<dbReference type="RefSeq" id="WP_092498037.1">
    <property type="nucleotide sequence ID" value="NZ_FOFG01000012.1"/>
</dbReference>
<dbReference type="EMBL" id="FOFG01000012">
    <property type="protein sequence ID" value="SER16829.1"/>
    <property type="molecule type" value="Genomic_DNA"/>
</dbReference>
<feature type="domain" description="ABC transporter" evidence="7">
    <location>
        <begin position="2"/>
        <end position="242"/>
    </location>
</feature>
<dbReference type="SUPFAM" id="SSF52540">
    <property type="entry name" value="P-loop containing nucleoside triphosphate hydrolases"/>
    <property type="match status" value="1"/>
</dbReference>
<evidence type="ECO:0000256" key="4">
    <source>
        <dbReference type="ARBA" id="ARBA00022840"/>
    </source>
</evidence>
<dbReference type="PANTHER" id="PTHR42794">
    <property type="entry name" value="HEMIN IMPORT ATP-BINDING PROTEIN HMUV"/>
    <property type="match status" value="1"/>
</dbReference>
<dbReference type="InterPro" id="IPR027417">
    <property type="entry name" value="P-loop_NTPase"/>
</dbReference>
<dbReference type="GO" id="GO:0005524">
    <property type="term" value="F:ATP binding"/>
    <property type="evidence" value="ECO:0007669"/>
    <property type="project" value="UniProtKB-KW"/>
</dbReference>
<dbReference type="SMART" id="SM00382">
    <property type="entry name" value="AAA"/>
    <property type="match status" value="1"/>
</dbReference>
<keyword evidence="2" id="KW-0813">Transport</keyword>
<dbReference type="AlphaFoldDB" id="A0A1H9LZS9"/>
<dbReference type="PROSITE" id="PS00211">
    <property type="entry name" value="ABC_TRANSPORTER_1"/>
    <property type="match status" value="1"/>
</dbReference>
<organism evidence="8 9">
    <name type="scientific">Faunimonas pinastri</name>
    <dbReference type="NCBI Taxonomy" id="1855383"/>
    <lineage>
        <taxon>Bacteria</taxon>
        <taxon>Pseudomonadati</taxon>
        <taxon>Pseudomonadota</taxon>
        <taxon>Alphaproteobacteria</taxon>
        <taxon>Hyphomicrobiales</taxon>
        <taxon>Afifellaceae</taxon>
        <taxon>Faunimonas</taxon>
    </lineage>
</organism>
<proteinExistence type="inferred from homology"/>
<evidence type="ECO:0000256" key="5">
    <source>
        <dbReference type="ARBA" id="ARBA00022967"/>
    </source>
</evidence>
<accession>A0A1H9LZS9</accession>
<gene>
    <name evidence="8" type="ORF">SAMN05216548_11278</name>
</gene>
<dbReference type="NCBIfam" id="NF010068">
    <property type="entry name" value="PRK13548.1"/>
    <property type="match status" value="1"/>
</dbReference>
<evidence type="ECO:0000256" key="3">
    <source>
        <dbReference type="ARBA" id="ARBA00022741"/>
    </source>
</evidence>
<dbReference type="STRING" id="1855383.SAMN05216548_11278"/>
<keyword evidence="5" id="KW-1278">Translocase</keyword>
<dbReference type="Proteomes" id="UP000199647">
    <property type="component" value="Unassembled WGS sequence"/>
</dbReference>
<reference evidence="8 9" key="1">
    <citation type="submission" date="2016-10" db="EMBL/GenBank/DDBJ databases">
        <authorList>
            <person name="de Groot N.N."/>
        </authorList>
    </citation>
    <scope>NUCLEOTIDE SEQUENCE [LARGE SCALE GENOMIC DNA]</scope>
    <source>
        <strain evidence="8 9">A52C2</strain>
    </source>
</reference>
<evidence type="ECO:0000259" key="7">
    <source>
        <dbReference type="PROSITE" id="PS50893"/>
    </source>
</evidence>
<dbReference type="CDD" id="cd03214">
    <property type="entry name" value="ABC_Iron-Siderophores_B12_Hemin"/>
    <property type="match status" value="1"/>
</dbReference>
<protein>
    <submittedName>
        <fullName evidence="8">Iron complex transport system ATP-binding protein</fullName>
    </submittedName>
</protein>
<keyword evidence="4 8" id="KW-0067">ATP-binding</keyword>
<dbReference type="InterPro" id="IPR003439">
    <property type="entry name" value="ABC_transporter-like_ATP-bd"/>
</dbReference>
<comment type="function">
    <text evidence="6">Part of the ABC transporter complex HmuTUV involved in hemin import. Responsible for energy coupling to the transport system.</text>
</comment>
<dbReference type="InterPro" id="IPR017871">
    <property type="entry name" value="ABC_transporter-like_CS"/>
</dbReference>
<evidence type="ECO:0000256" key="1">
    <source>
        <dbReference type="ARBA" id="ARBA00005417"/>
    </source>
</evidence>
<keyword evidence="9" id="KW-1185">Reference proteome</keyword>
<dbReference type="PANTHER" id="PTHR42794:SF1">
    <property type="entry name" value="HEMIN IMPORT ATP-BINDING PROTEIN HMUV"/>
    <property type="match status" value="1"/>
</dbReference>
<dbReference type="PROSITE" id="PS50893">
    <property type="entry name" value="ABC_TRANSPORTER_2"/>
    <property type="match status" value="1"/>
</dbReference>